<dbReference type="AlphaFoldDB" id="A0A2N3Y6K3"/>
<keyword evidence="6" id="KW-1185">Reference proteome</keyword>
<evidence type="ECO:0000256" key="2">
    <source>
        <dbReference type="ARBA" id="ARBA00007639"/>
    </source>
</evidence>
<sequence>MKTGTVRGSGGPKARLRWAAAAVAACAVLAACAGPADQASSGGTPADAAAAKQVVDKYTAAPATITQTTGLTGPVPTGKKIVFANSGLPATQLIAGGVQEAAAALGYGYQSVSYDSGNPATLQAALRTALASKPDAVIIAGNAPATFGEATLQAYRDAGVPLVVGSVCPNDAKAPVVAGAAGCELEEATGRAFADWFIADSGGKGKALFTNVKAIPSLAAFVNAFSAESSAKCAECKVDILEATLNQVSENQIVQSAVNKLRTDPSYNYLFFDNAQWSKGILPALKAAGRQDVKVGGRSLDEGALNALHDGTESAWTALAYNVIGYGNMDAALRAIAKEPPAVVVPPFQIVTPQNAKDITAPYRYPTDALKQYLQLWKVG</sequence>
<feature type="chain" id="PRO_5039167055" evidence="3">
    <location>
        <begin position="34"/>
        <end position="380"/>
    </location>
</feature>
<comment type="caution">
    <text evidence="5">The sequence shown here is derived from an EMBL/GenBank/DDBJ whole genome shotgun (WGS) entry which is preliminary data.</text>
</comment>
<proteinExistence type="inferred from homology"/>
<name>A0A2N3Y6K3_SACSN</name>
<evidence type="ECO:0000259" key="4">
    <source>
        <dbReference type="Pfam" id="PF13407"/>
    </source>
</evidence>
<reference evidence="5" key="1">
    <citation type="submission" date="2017-12" db="EMBL/GenBank/DDBJ databases">
        <title>Sequencing the genomes of 1000 Actinobacteria strains.</title>
        <authorList>
            <person name="Klenk H.-P."/>
        </authorList>
    </citation>
    <scope>NUCLEOTIDE SEQUENCE [LARGE SCALE GENOMIC DNA]</scope>
    <source>
        <strain evidence="5">DSM 44228</strain>
    </source>
</reference>
<dbReference type="InterPro" id="IPR025997">
    <property type="entry name" value="SBP_2_dom"/>
</dbReference>
<dbReference type="PROSITE" id="PS51257">
    <property type="entry name" value="PROKAR_LIPOPROTEIN"/>
    <property type="match status" value="1"/>
</dbReference>
<dbReference type="InterPro" id="IPR028082">
    <property type="entry name" value="Peripla_BP_I"/>
</dbReference>
<dbReference type="Proteomes" id="UP000233786">
    <property type="component" value="Unassembled WGS sequence"/>
</dbReference>
<dbReference type="PANTHER" id="PTHR30036">
    <property type="entry name" value="D-XYLOSE-BINDING PERIPLASMIC PROTEIN"/>
    <property type="match status" value="1"/>
</dbReference>
<dbReference type="InterPro" id="IPR050555">
    <property type="entry name" value="Bact_Solute-Bind_Prot2"/>
</dbReference>
<comment type="subcellular location">
    <subcellularLocation>
        <location evidence="1">Cell envelope</location>
    </subcellularLocation>
</comment>
<dbReference type="GO" id="GO:0030288">
    <property type="term" value="C:outer membrane-bounded periplasmic space"/>
    <property type="evidence" value="ECO:0007669"/>
    <property type="project" value="TreeGrafter"/>
</dbReference>
<evidence type="ECO:0000313" key="5">
    <source>
        <dbReference type="EMBL" id="PKW18566.1"/>
    </source>
</evidence>
<dbReference type="RefSeq" id="WP_085982129.1">
    <property type="nucleotide sequence ID" value="NZ_CP061007.1"/>
</dbReference>
<dbReference type="SUPFAM" id="SSF53822">
    <property type="entry name" value="Periplasmic binding protein-like I"/>
    <property type="match status" value="1"/>
</dbReference>
<dbReference type="Pfam" id="PF13407">
    <property type="entry name" value="Peripla_BP_4"/>
    <property type="match status" value="1"/>
</dbReference>
<gene>
    <name evidence="5" type="ORF">A8926_6665</name>
</gene>
<dbReference type="EMBL" id="PJNB01000001">
    <property type="protein sequence ID" value="PKW18566.1"/>
    <property type="molecule type" value="Genomic_DNA"/>
</dbReference>
<dbReference type="GO" id="GO:0030246">
    <property type="term" value="F:carbohydrate binding"/>
    <property type="evidence" value="ECO:0007669"/>
    <property type="project" value="TreeGrafter"/>
</dbReference>
<feature type="domain" description="Periplasmic binding protein" evidence="4">
    <location>
        <begin position="92"/>
        <end position="339"/>
    </location>
</feature>
<keyword evidence="3" id="KW-0732">Signal</keyword>
<dbReference type="STRING" id="994479.GCA_000194155_04776"/>
<evidence type="ECO:0000256" key="3">
    <source>
        <dbReference type="SAM" id="SignalP"/>
    </source>
</evidence>
<evidence type="ECO:0000313" key="6">
    <source>
        <dbReference type="Proteomes" id="UP000233786"/>
    </source>
</evidence>
<dbReference type="PANTHER" id="PTHR30036:SF7">
    <property type="entry name" value="ABC TRANSPORTER PERIPLASMIC-BINDING PROTEIN YPHF"/>
    <property type="match status" value="1"/>
</dbReference>
<dbReference type="Gene3D" id="3.40.50.2300">
    <property type="match status" value="2"/>
</dbReference>
<accession>A0A2N3Y6K3</accession>
<feature type="signal peptide" evidence="3">
    <location>
        <begin position="1"/>
        <end position="33"/>
    </location>
</feature>
<organism evidence="5 6">
    <name type="scientific">Saccharopolyspora spinosa</name>
    <dbReference type="NCBI Taxonomy" id="60894"/>
    <lineage>
        <taxon>Bacteria</taxon>
        <taxon>Bacillati</taxon>
        <taxon>Actinomycetota</taxon>
        <taxon>Actinomycetes</taxon>
        <taxon>Pseudonocardiales</taxon>
        <taxon>Pseudonocardiaceae</taxon>
        <taxon>Saccharopolyspora</taxon>
    </lineage>
</organism>
<protein>
    <submittedName>
        <fullName evidence="5">Ribose transport system substrate-binding protein</fullName>
    </submittedName>
</protein>
<comment type="similarity">
    <text evidence="2">Belongs to the bacterial solute-binding protein 2 family.</text>
</comment>
<dbReference type="OrthoDB" id="8287616at2"/>
<evidence type="ECO:0000256" key="1">
    <source>
        <dbReference type="ARBA" id="ARBA00004196"/>
    </source>
</evidence>